<dbReference type="SUPFAM" id="SSF57701">
    <property type="entry name" value="Zn2/Cys6 DNA-binding domain"/>
    <property type="match status" value="1"/>
</dbReference>
<dbReference type="Gene3D" id="4.10.240.10">
    <property type="entry name" value="Zn(2)-C6 fungal-type DNA-binding domain"/>
    <property type="match status" value="1"/>
</dbReference>
<evidence type="ECO:0000313" key="6">
    <source>
        <dbReference type="EMBL" id="WWD22266.1"/>
    </source>
</evidence>
<evidence type="ECO:0000256" key="1">
    <source>
        <dbReference type="ARBA" id="ARBA00004123"/>
    </source>
</evidence>
<keyword evidence="3" id="KW-0539">Nucleus</keyword>
<evidence type="ECO:0000313" key="7">
    <source>
        <dbReference type="Proteomes" id="UP000322225"/>
    </source>
</evidence>
<dbReference type="InterPro" id="IPR036864">
    <property type="entry name" value="Zn2-C6_fun-type_DNA-bd_sf"/>
</dbReference>
<dbReference type="PROSITE" id="PS00463">
    <property type="entry name" value="ZN2_CY6_FUNGAL_1"/>
    <property type="match status" value="1"/>
</dbReference>
<feature type="domain" description="Zn(2)-C6 fungal-type" evidence="5">
    <location>
        <begin position="14"/>
        <end position="43"/>
    </location>
</feature>
<dbReference type="InterPro" id="IPR001138">
    <property type="entry name" value="Zn2Cys6_DnaBD"/>
</dbReference>
<evidence type="ECO:0000256" key="2">
    <source>
        <dbReference type="ARBA" id="ARBA00022723"/>
    </source>
</evidence>
<feature type="region of interest" description="Disordered" evidence="4">
    <location>
        <begin position="52"/>
        <end position="73"/>
    </location>
</feature>
<feature type="region of interest" description="Disordered" evidence="4">
    <location>
        <begin position="114"/>
        <end position="149"/>
    </location>
</feature>
<dbReference type="PANTHER" id="PTHR31001">
    <property type="entry name" value="UNCHARACTERIZED TRANSCRIPTIONAL REGULATORY PROTEIN"/>
    <property type="match status" value="1"/>
</dbReference>
<dbReference type="GO" id="GO:0008270">
    <property type="term" value="F:zinc ion binding"/>
    <property type="evidence" value="ECO:0007669"/>
    <property type="project" value="InterPro"/>
</dbReference>
<dbReference type="InterPro" id="IPR007219">
    <property type="entry name" value="XnlR_reg_dom"/>
</dbReference>
<reference evidence="6" key="1">
    <citation type="submission" date="2017-08" db="EMBL/GenBank/DDBJ databases">
        <authorList>
            <person name="Cuomo C."/>
            <person name="Billmyre B."/>
            <person name="Heitman J."/>
        </authorList>
    </citation>
    <scope>NUCLEOTIDE SEQUENCE</scope>
    <source>
        <strain evidence="6">CBS 12478</strain>
    </source>
</reference>
<proteinExistence type="predicted"/>
<name>A0AAJ8LS48_9TREE</name>
<dbReference type="SMART" id="SM00906">
    <property type="entry name" value="Fungal_trans"/>
    <property type="match status" value="1"/>
</dbReference>
<dbReference type="GO" id="GO:0005634">
    <property type="term" value="C:nucleus"/>
    <property type="evidence" value="ECO:0007669"/>
    <property type="project" value="UniProtKB-SubCell"/>
</dbReference>
<gene>
    <name evidence="6" type="ORF">CI109_106757</name>
</gene>
<dbReference type="Proteomes" id="UP000322225">
    <property type="component" value="Chromosome 13"/>
</dbReference>
<reference evidence="6" key="2">
    <citation type="submission" date="2024-01" db="EMBL/GenBank/DDBJ databases">
        <title>Comparative genomics of Cryptococcus and Kwoniella reveals pathogenesis evolution and contrasting modes of karyotype evolution via chromosome fusion or intercentromeric recombination.</title>
        <authorList>
            <person name="Coelho M.A."/>
            <person name="David-Palma M."/>
            <person name="Shea T."/>
            <person name="Bowers K."/>
            <person name="McGinley-Smith S."/>
            <person name="Mohammad A.W."/>
            <person name="Gnirke A."/>
            <person name="Yurkov A.M."/>
            <person name="Nowrousian M."/>
            <person name="Sun S."/>
            <person name="Cuomo C.A."/>
            <person name="Heitman J."/>
        </authorList>
    </citation>
    <scope>NUCLEOTIDE SEQUENCE</scope>
    <source>
        <strain evidence="6">CBS 12478</strain>
    </source>
</reference>
<evidence type="ECO:0000256" key="4">
    <source>
        <dbReference type="SAM" id="MobiDB-lite"/>
    </source>
</evidence>
<dbReference type="PANTHER" id="PTHR31001:SF81">
    <property type="entry name" value="ZN(II)2CYS6 TRANSCRIPTION FACTOR"/>
    <property type="match status" value="1"/>
</dbReference>
<dbReference type="PROSITE" id="PS50048">
    <property type="entry name" value="ZN2_CY6_FUNGAL_2"/>
    <property type="match status" value="1"/>
</dbReference>
<dbReference type="GO" id="GO:0000981">
    <property type="term" value="F:DNA-binding transcription factor activity, RNA polymerase II-specific"/>
    <property type="evidence" value="ECO:0007669"/>
    <property type="project" value="InterPro"/>
</dbReference>
<protein>
    <recommendedName>
        <fullName evidence="5">Zn(2)-C6 fungal-type domain-containing protein</fullName>
    </recommendedName>
</protein>
<organism evidence="6 7">
    <name type="scientific">Kwoniella shandongensis</name>
    <dbReference type="NCBI Taxonomy" id="1734106"/>
    <lineage>
        <taxon>Eukaryota</taxon>
        <taxon>Fungi</taxon>
        <taxon>Dikarya</taxon>
        <taxon>Basidiomycota</taxon>
        <taxon>Agaricomycotina</taxon>
        <taxon>Tremellomycetes</taxon>
        <taxon>Tremellales</taxon>
        <taxon>Cryptococcaceae</taxon>
        <taxon>Kwoniella</taxon>
    </lineage>
</organism>
<accession>A0AAJ8LS48</accession>
<dbReference type="GeneID" id="43586287"/>
<dbReference type="CDD" id="cd00067">
    <property type="entry name" value="GAL4"/>
    <property type="match status" value="1"/>
</dbReference>
<comment type="subcellular location">
    <subcellularLocation>
        <location evidence="1">Nucleus</location>
    </subcellularLocation>
</comment>
<dbReference type="GO" id="GO:0006351">
    <property type="term" value="P:DNA-templated transcription"/>
    <property type="evidence" value="ECO:0007669"/>
    <property type="project" value="InterPro"/>
</dbReference>
<evidence type="ECO:0000259" key="5">
    <source>
        <dbReference type="PROSITE" id="PS50048"/>
    </source>
</evidence>
<dbReference type="GO" id="GO:0003677">
    <property type="term" value="F:DNA binding"/>
    <property type="evidence" value="ECO:0007669"/>
    <property type="project" value="InterPro"/>
</dbReference>
<dbReference type="EMBL" id="CP144063">
    <property type="protein sequence ID" value="WWD22266.1"/>
    <property type="molecule type" value="Genomic_DNA"/>
</dbReference>
<dbReference type="Pfam" id="PF00172">
    <property type="entry name" value="Zn_clus"/>
    <property type="match status" value="1"/>
</dbReference>
<keyword evidence="2" id="KW-0479">Metal-binding</keyword>
<dbReference type="AlphaFoldDB" id="A0AAJ8LS48"/>
<dbReference type="CDD" id="cd12148">
    <property type="entry name" value="fungal_TF_MHR"/>
    <property type="match status" value="1"/>
</dbReference>
<dbReference type="KEGG" id="ksn:43586287"/>
<evidence type="ECO:0000256" key="3">
    <source>
        <dbReference type="ARBA" id="ARBA00023242"/>
    </source>
</evidence>
<keyword evidence="7" id="KW-1185">Reference proteome</keyword>
<feature type="region of interest" description="Disordered" evidence="4">
    <location>
        <begin position="561"/>
        <end position="581"/>
    </location>
</feature>
<dbReference type="RefSeq" id="XP_065823976.1">
    <property type="nucleotide sequence ID" value="XM_065967904.1"/>
</dbReference>
<dbReference type="InterPro" id="IPR050613">
    <property type="entry name" value="Sec_Metabolite_Reg"/>
</dbReference>
<sequence length="631" mass="70919">MIKDRMSSGRKAYTCVPCRKRKIKCDRHRICGHCSRKNIECEWPPNGITLEDEASAGEDGGIGSIQSPDSRRSVDTSIVTAHAGPSYRGTPTPMVDVPHTVVHAEQLDHSILNDPRASPLARSSQSATNRDHEHRRTFPFGDGGGRGSGVGDGMVTDALMRALPQRAQADALLRIYIHHPLHIPTFLARYNKFWAMDSAHRQQSVHSRWLALLYMTLCLGDHFSDEELTTDPTMEGRLLIACEDSLAHSDFLDQPSTETIQTIICMNLYLNNKNRVSAARSLLGTAIKMAITIGMSRIPDETTLGRRLWWSLVSQDAYTASTSGFTYLVNLSHSTTSIFANVDDEDIRGGSAYHSKPINEITTSTYHIAKIDFALVVRRFIDAINANFPDASYEDIMDLDGRFRQVYQGLPTQLRPDLPQPFDISFAGSRRYLVEQRIFMGITLHNRVMRLHRAYMVRGYDDPRYAYSTKVCLESAYALLDLVRQSPQTLCRWWVVLVHVWTGGLIISADLVRGSREETTRQRQRDGVKLAIALLEPISRTSPVALRGVKVLKSLLNQVKHTENRKRKRPVASSSEPSPHDLTITSIAELEQLLRDAASQPTTYTTTQTPANAVPDQSIDFWQSLFSMNQW</sequence>
<dbReference type="SMART" id="SM00066">
    <property type="entry name" value="GAL4"/>
    <property type="match status" value="1"/>
</dbReference>
<dbReference type="Pfam" id="PF04082">
    <property type="entry name" value="Fungal_trans"/>
    <property type="match status" value="1"/>
</dbReference>